<protein>
    <submittedName>
        <fullName evidence="2">Uncharacterized protein</fullName>
    </submittedName>
</protein>
<evidence type="ECO:0000313" key="3">
    <source>
        <dbReference type="Proteomes" id="UP001362999"/>
    </source>
</evidence>
<evidence type="ECO:0000313" key="2">
    <source>
        <dbReference type="EMBL" id="KAK7017846.1"/>
    </source>
</evidence>
<feature type="region of interest" description="Disordered" evidence="1">
    <location>
        <begin position="346"/>
        <end position="365"/>
    </location>
</feature>
<name>A0AAW0AXC9_9AGAR</name>
<proteinExistence type="predicted"/>
<feature type="compositionally biased region" description="Low complexity" evidence="1">
    <location>
        <begin position="132"/>
        <end position="145"/>
    </location>
</feature>
<organism evidence="2 3">
    <name type="scientific">Favolaschia claudopus</name>
    <dbReference type="NCBI Taxonomy" id="2862362"/>
    <lineage>
        <taxon>Eukaryota</taxon>
        <taxon>Fungi</taxon>
        <taxon>Dikarya</taxon>
        <taxon>Basidiomycota</taxon>
        <taxon>Agaricomycotina</taxon>
        <taxon>Agaricomycetes</taxon>
        <taxon>Agaricomycetidae</taxon>
        <taxon>Agaricales</taxon>
        <taxon>Marasmiineae</taxon>
        <taxon>Mycenaceae</taxon>
        <taxon>Favolaschia</taxon>
    </lineage>
</organism>
<feature type="region of interest" description="Disordered" evidence="1">
    <location>
        <begin position="390"/>
        <end position="423"/>
    </location>
</feature>
<evidence type="ECO:0000256" key="1">
    <source>
        <dbReference type="SAM" id="MobiDB-lite"/>
    </source>
</evidence>
<accession>A0AAW0AXC9</accession>
<gene>
    <name evidence="2" type="ORF">R3P38DRAFT_3201504</name>
</gene>
<keyword evidence="3" id="KW-1185">Reference proteome</keyword>
<dbReference type="AlphaFoldDB" id="A0AAW0AXC9"/>
<comment type="caution">
    <text evidence="2">The sequence shown here is derived from an EMBL/GenBank/DDBJ whole genome shotgun (WGS) entry which is preliminary data.</text>
</comment>
<dbReference type="EMBL" id="JAWWNJ010000047">
    <property type="protein sequence ID" value="KAK7017846.1"/>
    <property type="molecule type" value="Genomic_DNA"/>
</dbReference>
<sequence>MLPSSILSIPLTPTTTVHNFVQPTPPAPLPPATRPSCPFAPLPPRPSRLGLRSALYRQDRPPLAPLTHPLTLLPRPPVLLSNCHYPSSQISHNSPSIPTTAKSGHYLRILMLSATPLAPLHPLRRRPPRTANPPRYSRPRPSSSPRRLKWCFIYPRYGLYRRNRKVKVNDIRSTTSLISWATAAARPAHPPHRSRHTARYTHLAYLYFTPHGTPPLPPDSRHPLSGSNINVWSLLIDDNDAALNALYSPATVTVPFPRPSPCPPFLPSSNAPPSVYLPFLLALCVISPLSLQFLPPLSGSDFVAAGTRLTAHAFHDCVSSIRLRLFAFTTPTSANSALHRLSHRHPKHFGMTPVSPDSRRPRLASYHRPRPSLHACALLAFVSLPDRAHGTTATRRRSSASPKLNNDDTDLSPTGSLHQRNPRHPAIPASYLCVARTIRGQFIEFNPQIYICHR</sequence>
<reference evidence="2 3" key="1">
    <citation type="journal article" date="2024" name="J Genomics">
        <title>Draft genome sequencing and assembly of Favolaschia claudopus CIRM-BRFM 2984 isolated from oak limbs.</title>
        <authorList>
            <person name="Navarro D."/>
            <person name="Drula E."/>
            <person name="Chaduli D."/>
            <person name="Cazenave R."/>
            <person name="Ahrendt S."/>
            <person name="Wang J."/>
            <person name="Lipzen A."/>
            <person name="Daum C."/>
            <person name="Barry K."/>
            <person name="Grigoriev I.V."/>
            <person name="Favel A."/>
            <person name="Rosso M.N."/>
            <person name="Martin F."/>
        </authorList>
    </citation>
    <scope>NUCLEOTIDE SEQUENCE [LARGE SCALE GENOMIC DNA]</scope>
    <source>
        <strain evidence="2 3">CIRM-BRFM 2984</strain>
    </source>
</reference>
<feature type="region of interest" description="Disordered" evidence="1">
    <location>
        <begin position="118"/>
        <end position="145"/>
    </location>
</feature>
<dbReference type="Proteomes" id="UP001362999">
    <property type="component" value="Unassembled WGS sequence"/>
</dbReference>
<feature type="region of interest" description="Disordered" evidence="1">
    <location>
        <begin position="24"/>
        <end position="44"/>
    </location>
</feature>